<accession>A0A2P4US56</accession>
<dbReference type="Gene3D" id="3.40.1760.10">
    <property type="entry name" value="YfbM-like super family"/>
    <property type="match status" value="1"/>
</dbReference>
<dbReference type="Pfam" id="PF08974">
    <property type="entry name" value="DUF1877"/>
    <property type="match status" value="1"/>
</dbReference>
<reference evidence="1 2" key="1">
    <citation type="journal article" date="2017" name="Chemistry">
        <title>Isolation, Biosynthesis and Chemical Modifications of Rubterolones A-F: Rare Tropolone Alkaloids from Actinomadura sp. 5-2.</title>
        <authorList>
            <person name="Guo H."/>
            <person name="Benndorf R."/>
            <person name="Leichnitz D."/>
            <person name="Klassen J.L."/>
            <person name="Vollmers J."/>
            <person name="Gorls H."/>
            <person name="Steinacker M."/>
            <person name="Weigel C."/>
            <person name="Dahse H.M."/>
            <person name="Kaster A.K."/>
            <person name="de Beer Z.W."/>
            <person name="Poulsen M."/>
            <person name="Beemelmanns C."/>
        </authorList>
    </citation>
    <scope>NUCLEOTIDE SEQUENCE [LARGE SCALE GENOMIC DNA]</scope>
    <source>
        <strain evidence="1 2">5-2</strain>
    </source>
</reference>
<sequence length="147" mass="16359">MAMAHWLQAVTDEEAATLRRDASSIDRLDTALSCWTHLYAAVEYFAAPLKPGESVTSAALETGWFHLLSPDEVAENAERLAKLDMERLRAEVARADFDALIDEHELYELELLQPAEAPDFIADEVERLAEFYAVAAGKNLGVAFYIT</sequence>
<dbReference type="EMBL" id="MTBP01000001">
    <property type="protein sequence ID" value="POM27875.1"/>
    <property type="molecule type" value="Genomic_DNA"/>
</dbReference>
<evidence type="ECO:0000313" key="2">
    <source>
        <dbReference type="Proteomes" id="UP000242367"/>
    </source>
</evidence>
<comment type="caution">
    <text evidence="1">The sequence shown here is derived from an EMBL/GenBank/DDBJ whole genome shotgun (WGS) entry which is preliminary data.</text>
</comment>
<gene>
    <name evidence="1" type="ORF">BTM25_22990</name>
</gene>
<protein>
    <recommendedName>
        <fullName evidence="3">DUF1877 family protein</fullName>
    </recommendedName>
</protein>
<dbReference type="RefSeq" id="WP_103562640.1">
    <property type="nucleotide sequence ID" value="NZ_MTBP01000001.1"/>
</dbReference>
<name>A0A2P4US56_9ACTN</name>
<proteinExistence type="predicted"/>
<dbReference type="InterPro" id="IPR015068">
    <property type="entry name" value="DUF1877"/>
</dbReference>
<organism evidence="1 2">
    <name type="scientific">Actinomadura rubteroloni</name>
    <dbReference type="NCBI Taxonomy" id="1926885"/>
    <lineage>
        <taxon>Bacteria</taxon>
        <taxon>Bacillati</taxon>
        <taxon>Actinomycetota</taxon>
        <taxon>Actinomycetes</taxon>
        <taxon>Streptosporangiales</taxon>
        <taxon>Thermomonosporaceae</taxon>
        <taxon>Actinomadura</taxon>
    </lineage>
</organism>
<keyword evidence="2" id="KW-1185">Reference proteome</keyword>
<dbReference type="AlphaFoldDB" id="A0A2P4US56"/>
<dbReference type="Proteomes" id="UP000242367">
    <property type="component" value="Unassembled WGS sequence"/>
</dbReference>
<evidence type="ECO:0008006" key="3">
    <source>
        <dbReference type="Google" id="ProtNLM"/>
    </source>
</evidence>
<dbReference type="InterPro" id="IPR035944">
    <property type="entry name" value="YfbM-like_sf"/>
</dbReference>
<evidence type="ECO:0000313" key="1">
    <source>
        <dbReference type="EMBL" id="POM27875.1"/>
    </source>
</evidence>